<evidence type="ECO:0000313" key="1">
    <source>
        <dbReference type="EMBL" id="NER28036.1"/>
    </source>
</evidence>
<dbReference type="InterPro" id="IPR025132">
    <property type="entry name" value="DUF4058"/>
</dbReference>
<organism evidence="1">
    <name type="scientific">Symploca sp. SIO1C4</name>
    <dbReference type="NCBI Taxonomy" id="2607765"/>
    <lineage>
        <taxon>Bacteria</taxon>
        <taxon>Bacillati</taxon>
        <taxon>Cyanobacteriota</taxon>
        <taxon>Cyanophyceae</taxon>
        <taxon>Coleofasciculales</taxon>
        <taxon>Coleofasciculaceae</taxon>
        <taxon>Symploca</taxon>
    </lineage>
</organism>
<dbReference type="Pfam" id="PF13267">
    <property type="entry name" value="DUF4058"/>
    <property type="match status" value="1"/>
</dbReference>
<dbReference type="EMBL" id="JAAHFQ010000162">
    <property type="protein sequence ID" value="NER28036.1"/>
    <property type="molecule type" value="Genomic_DNA"/>
</dbReference>
<reference evidence="1" key="1">
    <citation type="submission" date="2019-11" db="EMBL/GenBank/DDBJ databases">
        <title>Genomic insights into an expanded diversity of filamentous marine cyanobacteria reveals the extraordinary biosynthetic potential of Moorea and Okeania.</title>
        <authorList>
            <person name="Ferreira Leao T."/>
            <person name="Wang M."/>
            <person name="Moss N."/>
            <person name="Da Silva R."/>
            <person name="Sanders J."/>
            <person name="Nurk S."/>
            <person name="Gurevich A."/>
            <person name="Humphrey G."/>
            <person name="Reher R."/>
            <person name="Zhu Q."/>
            <person name="Belda-Ferre P."/>
            <person name="Glukhov E."/>
            <person name="Rex R."/>
            <person name="Dorrestein P.C."/>
            <person name="Knight R."/>
            <person name="Pevzner P."/>
            <person name="Gerwick W.H."/>
            <person name="Gerwick L."/>
        </authorList>
    </citation>
    <scope>NUCLEOTIDE SEQUENCE</scope>
    <source>
        <strain evidence="1">SIO1C4</strain>
    </source>
</reference>
<gene>
    <name evidence="1" type="ORF">F6J89_10470</name>
</gene>
<protein>
    <submittedName>
        <fullName evidence="1">DUF4058 family protein</fullName>
    </submittedName>
</protein>
<comment type="caution">
    <text evidence="1">The sequence shown here is derived from an EMBL/GenBank/DDBJ whole genome shotgun (WGS) entry which is preliminary data.</text>
</comment>
<accession>A0A6B3N2V6</accession>
<sequence>MIAAFEIQLCLLYFQGWILNLEPLRSWQNVHHRLISAIADSLANQLLPKYQVLIEELVYQTIGANSLLVSILDAIVPHTQVKTNSTKANIIVSSPLTQPTTVTLPIQEKIRQGHLEIRDLVTSEVVNL</sequence>
<proteinExistence type="predicted"/>
<dbReference type="AlphaFoldDB" id="A0A6B3N2V6"/>
<name>A0A6B3N2V6_9CYAN</name>